<comment type="caution">
    <text evidence="1">The sequence shown here is derived from an EMBL/GenBank/DDBJ whole genome shotgun (WGS) entry which is preliminary data.</text>
</comment>
<sequence length="82" mass="10034">MQQIQPINSWRMYGKVIENKVTVELPVGFNSQEVEIFIFPKRAENIPYCFRRDDWKKDFLEISKWDISEEDVRLKTWHIPEF</sequence>
<dbReference type="AlphaFoldDB" id="A0A1V1PG35"/>
<protein>
    <submittedName>
        <fullName evidence="1">Uncharacterized protein</fullName>
    </submittedName>
</protein>
<dbReference type="EMBL" id="ATBP01000040">
    <property type="protein sequence ID" value="ETR73760.1"/>
    <property type="molecule type" value="Genomic_DNA"/>
</dbReference>
<accession>A0A1V1PG35</accession>
<evidence type="ECO:0000313" key="2">
    <source>
        <dbReference type="Proteomes" id="UP000189670"/>
    </source>
</evidence>
<gene>
    <name evidence="1" type="ORF">OMM_06755</name>
</gene>
<dbReference type="Proteomes" id="UP000189670">
    <property type="component" value="Unassembled WGS sequence"/>
</dbReference>
<proteinExistence type="predicted"/>
<reference evidence="2" key="1">
    <citation type="submission" date="2012-11" db="EMBL/GenBank/DDBJ databases">
        <authorList>
            <person name="Lucero-Rivera Y.E."/>
            <person name="Tovar-Ramirez D."/>
        </authorList>
    </citation>
    <scope>NUCLEOTIDE SEQUENCE [LARGE SCALE GENOMIC DNA]</scope>
    <source>
        <strain evidence="2">Araruama</strain>
    </source>
</reference>
<evidence type="ECO:0000313" key="1">
    <source>
        <dbReference type="EMBL" id="ETR73760.1"/>
    </source>
</evidence>
<name>A0A1V1PG35_9BACT</name>
<organism evidence="1 2">
    <name type="scientific">Candidatus Magnetoglobus multicellularis str. Araruama</name>
    <dbReference type="NCBI Taxonomy" id="890399"/>
    <lineage>
        <taxon>Bacteria</taxon>
        <taxon>Pseudomonadati</taxon>
        <taxon>Thermodesulfobacteriota</taxon>
        <taxon>Desulfobacteria</taxon>
        <taxon>Desulfobacterales</taxon>
        <taxon>Desulfobacteraceae</taxon>
        <taxon>Candidatus Magnetoglobus</taxon>
    </lineage>
</organism>